<name>A0A6M9Z4P2_9CAUD</name>
<dbReference type="KEGG" id="vg:80026077"/>
<reference evidence="1 2" key="1">
    <citation type="submission" date="2020-05" db="EMBL/GenBank/DDBJ databases">
        <authorList>
            <person name="Vondra J.M."/>
            <person name="Stovall M.A."/>
            <person name="Menchaca C."/>
            <person name="Bhuiyan S."/>
            <person name="Subhayu N."/>
            <person name="Hughes L.E."/>
            <person name="Garlena R.A."/>
            <person name="Russell D.A."/>
            <person name="Pope W.H."/>
            <person name="Jacobs-Sera D."/>
            <person name="Hatfull G.F."/>
        </authorList>
    </citation>
    <scope>NUCLEOTIDE SEQUENCE [LARGE SCALE GENOMIC DNA]</scope>
</reference>
<organism evidence="1 2">
    <name type="scientific">Streptomyces phage Vondra</name>
    <dbReference type="NCBI Taxonomy" id="2736273"/>
    <lineage>
        <taxon>Viruses</taxon>
        <taxon>Duplodnaviria</taxon>
        <taxon>Heunggongvirae</taxon>
        <taxon>Uroviricota</taxon>
        <taxon>Caudoviricetes</taxon>
        <taxon>Ignaciovirus</taxon>
        <taxon>Ignaciovirus vondra</taxon>
    </lineage>
</organism>
<sequence length="120" mass="13102">MICPHCRTPMVAYPHSGGREYCATCPRVALKGDTGAAIERREAKRLDALSLLDSALDEMNPHRIADRAIIAEMEARMGQEIRTTGCPKCGGSMYKTVETDDQGNPTNESQFVCQGCGHVM</sequence>
<proteinExistence type="predicted"/>
<evidence type="ECO:0000313" key="1">
    <source>
        <dbReference type="EMBL" id="QKN87612.1"/>
    </source>
</evidence>
<dbReference type="Proteomes" id="UP000509608">
    <property type="component" value="Segment"/>
</dbReference>
<accession>A0A6M9Z4P2</accession>
<protein>
    <submittedName>
        <fullName evidence="1">Uncharacterized protein</fullName>
    </submittedName>
</protein>
<dbReference type="RefSeq" id="YP_010756321.1">
    <property type="nucleotide sequence ID" value="NC_073486.1"/>
</dbReference>
<evidence type="ECO:0000313" key="2">
    <source>
        <dbReference type="Proteomes" id="UP000509608"/>
    </source>
</evidence>
<dbReference type="EMBL" id="MT451981">
    <property type="protein sequence ID" value="QKN87612.1"/>
    <property type="molecule type" value="Genomic_DNA"/>
</dbReference>
<dbReference type="GeneID" id="80026077"/>
<gene>
    <name evidence="1" type="primary">27</name>
    <name evidence="1" type="ORF">SEA_VONDRA_27</name>
</gene>
<keyword evidence="2" id="KW-1185">Reference proteome</keyword>